<evidence type="ECO:0000256" key="1">
    <source>
        <dbReference type="ARBA" id="ARBA00004959"/>
    </source>
</evidence>
<keyword evidence="3" id="KW-0560">Oxidoreductase</keyword>
<dbReference type="EMBL" id="PDEQ01000003">
    <property type="protein sequence ID" value="PEN13714.1"/>
    <property type="molecule type" value="Genomic_DNA"/>
</dbReference>
<dbReference type="InterPro" id="IPR002204">
    <property type="entry name" value="3-OH-isobutyrate_DH-rel_CS"/>
</dbReference>
<dbReference type="GO" id="GO:0016054">
    <property type="term" value="P:organic acid catabolic process"/>
    <property type="evidence" value="ECO:0007669"/>
    <property type="project" value="UniProtKB-ARBA"/>
</dbReference>
<dbReference type="OrthoDB" id="9804542at2"/>
<dbReference type="Gene3D" id="1.10.1040.10">
    <property type="entry name" value="N-(1-d-carboxylethyl)-l-norvaline Dehydrogenase, domain 2"/>
    <property type="match status" value="1"/>
</dbReference>
<dbReference type="InterPro" id="IPR006115">
    <property type="entry name" value="6PGDH_NADP-bd"/>
</dbReference>
<dbReference type="InterPro" id="IPR036291">
    <property type="entry name" value="NAD(P)-bd_dom_sf"/>
</dbReference>
<dbReference type="RefSeq" id="WP_098074877.1">
    <property type="nucleotide sequence ID" value="NZ_PDEQ01000003.1"/>
</dbReference>
<dbReference type="InterPro" id="IPR008927">
    <property type="entry name" value="6-PGluconate_DH-like_C_sf"/>
</dbReference>
<keyword evidence="7" id="KW-1185">Reference proteome</keyword>
<dbReference type="PROSITE" id="PS00895">
    <property type="entry name" value="3_HYDROXYISOBUT_DH"/>
    <property type="match status" value="1"/>
</dbReference>
<dbReference type="SUPFAM" id="SSF48179">
    <property type="entry name" value="6-phosphogluconate dehydrogenase C-terminal domain-like"/>
    <property type="match status" value="1"/>
</dbReference>
<name>A0A2A8CYN3_9BACT</name>
<dbReference type="Proteomes" id="UP000220102">
    <property type="component" value="Unassembled WGS sequence"/>
</dbReference>
<feature type="domain" description="6-phosphogluconate dehydrogenase C-terminal" evidence="5">
    <location>
        <begin position="169"/>
        <end position="297"/>
    </location>
</feature>
<organism evidence="6 7">
    <name type="scientific">Longibacter salinarum</name>
    <dbReference type="NCBI Taxonomy" id="1850348"/>
    <lineage>
        <taxon>Bacteria</taxon>
        <taxon>Pseudomonadati</taxon>
        <taxon>Rhodothermota</taxon>
        <taxon>Rhodothermia</taxon>
        <taxon>Rhodothermales</taxon>
        <taxon>Salisaetaceae</taxon>
        <taxon>Longibacter</taxon>
    </lineage>
</organism>
<dbReference type="AlphaFoldDB" id="A0A2A8CYN3"/>
<keyword evidence="4" id="KW-0311">Gluconate utilization</keyword>
<dbReference type="SMART" id="SM01350">
    <property type="entry name" value="6PGD"/>
    <property type="match status" value="1"/>
</dbReference>
<evidence type="ECO:0000256" key="2">
    <source>
        <dbReference type="ARBA" id="ARBA00008419"/>
    </source>
</evidence>
<dbReference type="InterPro" id="IPR006114">
    <property type="entry name" value="6PGDH_C"/>
</dbReference>
<evidence type="ECO:0000256" key="3">
    <source>
        <dbReference type="ARBA" id="ARBA00023002"/>
    </source>
</evidence>
<evidence type="ECO:0000313" key="6">
    <source>
        <dbReference type="EMBL" id="PEN13714.1"/>
    </source>
</evidence>
<dbReference type="PANTHER" id="PTHR11811">
    <property type="entry name" value="6-PHOSPHOGLUCONATE DEHYDROGENASE"/>
    <property type="match status" value="1"/>
</dbReference>
<dbReference type="PRINTS" id="PR00076">
    <property type="entry name" value="6PGDHDRGNASE"/>
</dbReference>
<dbReference type="Pfam" id="PF00393">
    <property type="entry name" value="6PGD"/>
    <property type="match status" value="1"/>
</dbReference>
<evidence type="ECO:0000259" key="5">
    <source>
        <dbReference type="SMART" id="SM01350"/>
    </source>
</evidence>
<dbReference type="GO" id="GO:0050661">
    <property type="term" value="F:NADP binding"/>
    <property type="evidence" value="ECO:0007669"/>
    <property type="project" value="InterPro"/>
</dbReference>
<evidence type="ECO:0000256" key="4">
    <source>
        <dbReference type="ARBA" id="ARBA00023064"/>
    </source>
</evidence>
<protein>
    <submittedName>
        <fullName evidence="6">6-phosphogluconate dehydrogenase (Decarboxylating)</fullName>
    </submittedName>
</protein>
<proteinExistence type="inferred from homology"/>
<comment type="caution">
    <text evidence="6">The sequence shown here is derived from an EMBL/GenBank/DDBJ whole genome shotgun (WGS) entry which is preliminary data.</text>
</comment>
<accession>A0A2A8CYN3</accession>
<dbReference type="InterPro" id="IPR006183">
    <property type="entry name" value="Pgluconate_DH"/>
</dbReference>
<evidence type="ECO:0000313" key="7">
    <source>
        <dbReference type="Proteomes" id="UP000220102"/>
    </source>
</evidence>
<dbReference type="GO" id="GO:0006098">
    <property type="term" value="P:pentose-phosphate shunt"/>
    <property type="evidence" value="ECO:0007669"/>
    <property type="project" value="InterPro"/>
</dbReference>
<comment type="similarity">
    <text evidence="2">Belongs to the 6-phosphogluconate dehydrogenase family.</text>
</comment>
<dbReference type="InterPro" id="IPR004849">
    <property type="entry name" value="6DGDH_YqeC"/>
</dbReference>
<dbReference type="GO" id="GO:0019521">
    <property type="term" value="P:D-gluconate metabolic process"/>
    <property type="evidence" value="ECO:0007669"/>
    <property type="project" value="UniProtKB-KW"/>
</dbReference>
<dbReference type="SUPFAM" id="SSF51735">
    <property type="entry name" value="NAD(P)-binding Rossmann-fold domains"/>
    <property type="match status" value="1"/>
</dbReference>
<dbReference type="Gene3D" id="3.40.50.720">
    <property type="entry name" value="NAD(P)-binding Rossmann-like Domain"/>
    <property type="match status" value="1"/>
</dbReference>
<comment type="pathway">
    <text evidence="1">Carbohydrate degradation; pentose phosphate pathway.</text>
</comment>
<dbReference type="Pfam" id="PF03446">
    <property type="entry name" value="NAD_binding_2"/>
    <property type="match status" value="1"/>
</dbReference>
<dbReference type="GO" id="GO:0004616">
    <property type="term" value="F:phosphogluconate dehydrogenase (decarboxylating) activity"/>
    <property type="evidence" value="ECO:0007669"/>
    <property type="project" value="InterPro"/>
</dbReference>
<dbReference type="NCBIfam" id="NF007161">
    <property type="entry name" value="PRK09599.1"/>
    <property type="match status" value="1"/>
</dbReference>
<dbReference type="InterPro" id="IPR013328">
    <property type="entry name" value="6PGD_dom2"/>
</dbReference>
<dbReference type="NCBIfam" id="TIGR00872">
    <property type="entry name" value="gnd_rel"/>
    <property type="match status" value="1"/>
</dbReference>
<gene>
    <name evidence="6" type="primary">gnd</name>
    <name evidence="6" type="ORF">CRI94_06465</name>
</gene>
<reference evidence="6 7" key="1">
    <citation type="submission" date="2017-10" db="EMBL/GenBank/DDBJ databases">
        <title>Draft genome of Longibacter Salinarum.</title>
        <authorList>
            <person name="Goh K.M."/>
            <person name="Shamsir M.S."/>
            <person name="Lim S.W."/>
        </authorList>
    </citation>
    <scope>NUCLEOTIDE SEQUENCE [LARGE SCALE GENOMIC DNA]</scope>
    <source>
        <strain evidence="6 7">KCTC 52045</strain>
    </source>
</reference>
<sequence length="302" mass="33080">MQIGMIGLGKMGANMSRRLLRNDHDVVGYDLSEDAMMALEEDGGETRTSLEALVDHLEAPRTLWMMVPAGDAVDSTLDALLPLLNEGDRLVDGGNSRYTDTLKRAGRAEQVGVSYIDVGTSGGVWGLEQGYSLMVGGPDEAIDALTPLFETLAPSADKGWGHVGEVGAGHFVKMVHNGIEYGVMQAYAEGFHILKAKEEFDFDLHQISEIWRFGSVIRSWLLDLAAEALEKNQDLEEIAAWVDDSGEGRWTVQEAIDLDVPAPVITDALIQRLQSRQQDTYAHRLLAALRNEFGGHAMKEAE</sequence>